<gene>
    <name evidence="1" type="ORF">DRF67_12860</name>
</gene>
<keyword evidence="2" id="KW-1185">Reference proteome</keyword>
<dbReference type="Proteomes" id="UP000256257">
    <property type="component" value="Unassembled WGS sequence"/>
</dbReference>
<proteinExistence type="predicted"/>
<evidence type="ECO:0000313" key="1">
    <source>
        <dbReference type="EMBL" id="REC47097.1"/>
    </source>
</evidence>
<dbReference type="RefSeq" id="WP_115928687.1">
    <property type="nucleotide sequence ID" value="NZ_QNVV01000010.1"/>
</dbReference>
<evidence type="ECO:0000313" key="2">
    <source>
        <dbReference type="Proteomes" id="UP000256257"/>
    </source>
</evidence>
<reference evidence="1 2" key="1">
    <citation type="submission" date="2018-06" db="EMBL/GenBank/DDBJ databases">
        <title>Novel Chryseobacterium species.</title>
        <authorList>
            <person name="Newman J."/>
            <person name="Hugo C."/>
            <person name="Oosthuizen L."/>
            <person name="Charimba G."/>
        </authorList>
    </citation>
    <scope>NUCLEOTIDE SEQUENCE [LARGE SCALE GENOMIC DNA]</scope>
    <source>
        <strain evidence="1 2">7_F195</strain>
    </source>
</reference>
<organism evidence="1 2">
    <name type="scientific">Chryseobacterium pennipullorum</name>
    <dbReference type="NCBI Taxonomy" id="2258963"/>
    <lineage>
        <taxon>Bacteria</taxon>
        <taxon>Pseudomonadati</taxon>
        <taxon>Bacteroidota</taxon>
        <taxon>Flavobacteriia</taxon>
        <taxon>Flavobacteriales</taxon>
        <taxon>Weeksellaceae</taxon>
        <taxon>Chryseobacterium group</taxon>
        <taxon>Chryseobacterium</taxon>
    </lineage>
</organism>
<accession>A0A3D9B189</accession>
<protein>
    <submittedName>
        <fullName evidence="1">Uncharacterized protein</fullName>
    </submittedName>
</protein>
<name>A0A3D9B189_9FLAO</name>
<sequence>MKILFIVLFSIMVGWANGQSRKECKSSAKAKYEDSLKAHWKSYTFEPITKEEALKPVFSYVQIEYIDHPARSKDIIASLEISIAKTVALMKIDPKDFEKEFKVRDSLSRIEAAKMIGNISKPSVIKSGKKWQAMGYSLSGF</sequence>
<dbReference type="AlphaFoldDB" id="A0A3D9B189"/>
<comment type="caution">
    <text evidence="1">The sequence shown here is derived from an EMBL/GenBank/DDBJ whole genome shotgun (WGS) entry which is preliminary data.</text>
</comment>
<dbReference type="EMBL" id="QNVV01000010">
    <property type="protein sequence ID" value="REC47097.1"/>
    <property type="molecule type" value="Genomic_DNA"/>
</dbReference>